<name>A0ABY4A036_9BURK</name>
<keyword evidence="1" id="KW-0812">Transmembrane</keyword>
<evidence type="ECO:0000313" key="2">
    <source>
        <dbReference type="EMBL" id="UOD28051.1"/>
    </source>
</evidence>
<keyword evidence="3" id="KW-1185">Reference proteome</keyword>
<feature type="transmembrane region" description="Helical" evidence="1">
    <location>
        <begin position="52"/>
        <end position="73"/>
    </location>
</feature>
<proteinExistence type="predicted"/>
<dbReference type="EMBL" id="CP063361">
    <property type="protein sequence ID" value="UOD28051.1"/>
    <property type="molecule type" value="Genomic_DNA"/>
</dbReference>
<sequence length="217" mass="24753">MSKSRKRSKGTVRAAPIAPEKHWTVTQTAQRIVWSGPPPREGSDWIALVGDFFFWFVLFAALLYIPLLAWCLLDFAISWMRGSAFSFASYYELFLWTLAPTAIMTILSMLDFLIIGRRSTHRVELSLDAETLVLHQSSFPNRIDTLVIPFGAIGYIQPTKANSYDDADLVINYPDDHGDYKDAVLRLQLSDAIMNAHVDWLRPALGERIRNLIVYDR</sequence>
<keyword evidence="1" id="KW-1133">Transmembrane helix</keyword>
<dbReference type="Proteomes" id="UP000831532">
    <property type="component" value="Chromosome"/>
</dbReference>
<dbReference type="RefSeq" id="WP_243489247.1">
    <property type="nucleotide sequence ID" value="NZ_CP063361.1"/>
</dbReference>
<accession>A0ABY4A036</accession>
<gene>
    <name evidence="2" type="ORF">INH39_21565</name>
</gene>
<evidence type="ECO:0000313" key="3">
    <source>
        <dbReference type="Proteomes" id="UP000831532"/>
    </source>
</evidence>
<protein>
    <recommendedName>
        <fullName evidence="4">DUF502 domain-containing protein</fullName>
    </recommendedName>
</protein>
<evidence type="ECO:0008006" key="4">
    <source>
        <dbReference type="Google" id="ProtNLM"/>
    </source>
</evidence>
<reference evidence="2 3" key="1">
    <citation type="submission" date="2020-10" db="EMBL/GenBank/DDBJ databases">
        <title>Genome analysis of Massilia species.</title>
        <authorList>
            <person name="Jung D.-H."/>
        </authorList>
    </citation>
    <scope>NUCLEOTIDE SEQUENCE [LARGE SCALE GENOMIC DNA]</scope>
    <source>
        <strain evidence="3">sipir</strain>
    </source>
</reference>
<feature type="transmembrane region" description="Helical" evidence="1">
    <location>
        <begin position="93"/>
        <end position="115"/>
    </location>
</feature>
<evidence type="ECO:0000256" key="1">
    <source>
        <dbReference type="SAM" id="Phobius"/>
    </source>
</evidence>
<organism evidence="2 3">
    <name type="scientific">Massilia violaceinigra</name>
    <dbReference type="NCBI Taxonomy" id="2045208"/>
    <lineage>
        <taxon>Bacteria</taxon>
        <taxon>Pseudomonadati</taxon>
        <taxon>Pseudomonadota</taxon>
        <taxon>Betaproteobacteria</taxon>
        <taxon>Burkholderiales</taxon>
        <taxon>Oxalobacteraceae</taxon>
        <taxon>Telluria group</taxon>
        <taxon>Massilia</taxon>
    </lineage>
</organism>
<keyword evidence="1" id="KW-0472">Membrane</keyword>